<sequence length="66" mass="7627">MQGGTGRHRRQRGWPIATHRSRNRIRHQACGRCAPQSRQSEQLQFQDQGGMDPHSTRPEVLPRPTQ</sequence>
<feature type="compositionally biased region" description="Basic residues" evidence="1">
    <location>
        <begin position="19"/>
        <end position="29"/>
    </location>
</feature>
<name>A0A699WZ46_TANCI</name>
<evidence type="ECO:0000256" key="1">
    <source>
        <dbReference type="SAM" id="MobiDB-lite"/>
    </source>
</evidence>
<dbReference type="EMBL" id="BKCJ011789927">
    <property type="protein sequence ID" value="GFD53082.1"/>
    <property type="molecule type" value="Genomic_DNA"/>
</dbReference>
<comment type="caution">
    <text evidence="2">The sequence shown here is derived from an EMBL/GenBank/DDBJ whole genome shotgun (WGS) entry which is preliminary data.</text>
</comment>
<protein>
    <submittedName>
        <fullName evidence="2">Uncharacterized protein</fullName>
    </submittedName>
</protein>
<accession>A0A699WZ46</accession>
<feature type="compositionally biased region" description="Polar residues" evidence="1">
    <location>
        <begin position="36"/>
        <end position="47"/>
    </location>
</feature>
<evidence type="ECO:0000313" key="2">
    <source>
        <dbReference type="EMBL" id="GFD53082.1"/>
    </source>
</evidence>
<organism evidence="2">
    <name type="scientific">Tanacetum cinerariifolium</name>
    <name type="common">Dalmatian daisy</name>
    <name type="synonym">Chrysanthemum cinerariifolium</name>
    <dbReference type="NCBI Taxonomy" id="118510"/>
    <lineage>
        <taxon>Eukaryota</taxon>
        <taxon>Viridiplantae</taxon>
        <taxon>Streptophyta</taxon>
        <taxon>Embryophyta</taxon>
        <taxon>Tracheophyta</taxon>
        <taxon>Spermatophyta</taxon>
        <taxon>Magnoliopsida</taxon>
        <taxon>eudicotyledons</taxon>
        <taxon>Gunneridae</taxon>
        <taxon>Pentapetalae</taxon>
        <taxon>asterids</taxon>
        <taxon>campanulids</taxon>
        <taxon>Asterales</taxon>
        <taxon>Asteraceae</taxon>
        <taxon>Asteroideae</taxon>
        <taxon>Anthemideae</taxon>
        <taxon>Anthemidinae</taxon>
        <taxon>Tanacetum</taxon>
    </lineage>
</organism>
<dbReference type="AlphaFoldDB" id="A0A699WZ46"/>
<gene>
    <name evidence="2" type="ORF">Tci_925051</name>
</gene>
<feature type="compositionally biased region" description="Basic residues" evidence="1">
    <location>
        <begin position="1"/>
        <end position="12"/>
    </location>
</feature>
<reference evidence="2" key="1">
    <citation type="journal article" date="2019" name="Sci. Rep.">
        <title>Draft genome of Tanacetum cinerariifolium, the natural source of mosquito coil.</title>
        <authorList>
            <person name="Yamashiro T."/>
            <person name="Shiraishi A."/>
            <person name="Satake H."/>
            <person name="Nakayama K."/>
        </authorList>
    </citation>
    <scope>NUCLEOTIDE SEQUENCE</scope>
</reference>
<proteinExistence type="predicted"/>
<feature type="region of interest" description="Disordered" evidence="1">
    <location>
        <begin position="1"/>
        <end position="66"/>
    </location>
</feature>